<feature type="domain" description="DUF627" evidence="1">
    <location>
        <begin position="46"/>
        <end position="105"/>
    </location>
</feature>
<dbReference type="InterPro" id="IPR006866">
    <property type="entry name" value="DUF627_N"/>
</dbReference>
<evidence type="ECO:0000313" key="3">
    <source>
        <dbReference type="Proteomes" id="UP000289340"/>
    </source>
</evidence>
<name>A0A445M230_GLYSO</name>
<dbReference type="GO" id="GO:0006355">
    <property type="term" value="P:regulation of DNA-templated transcription"/>
    <property type="evidence" value="ECO:0007669"/>
    <property type="project" value="InterPro"/>
</dbReference>
<dbReference type="Pfam" id="PF04781">
    <property type="entry name" value="DUF627"/>
    <property type="match status" value="1"/>
</dbReference>
<dbReference type="Proteomes" id="UP000289340">
    <property type="component" value="Chromosome 1"/>
</dbReference>
<accession>A0A445M230</accession>
<dbReference type="InterPro" id="IPR012479">
    <property type="entry name" value="SAP30BP"/>
</dbReference>
<gene>
    <name evidence="2" type="ORF">D0Y65_001223</name>
</gene>
<dbReference type="PANTHER" id="PTHR13464">
    <property type="entry name" value="TRANSCRIPTIONAL REGULATOR PROTEIN HCNGP"/>
    <property type="match status" value="1"/>
</dbReference>
<keyword evidence="3" id="KW-1185">Reference proteome</keyword>
<proteinExistence type="predicted"/>
<comment type="caution">
    <text evidence="2">The sequence shown here is derived from an EMBL/GenBank/DDBJ whole genome shotgun (WGS) entry which is preliminary data.</text>
</comment>
<organism evidence="2 3">
    <name type="scientific">Glycine soja</name>
    <name type="common">Wild soybean</name>
    <dbReference type="NCBI Taxonomy" id="3848"/>
    <lineage>
        <taxon>Eukaryota</taxon>
        <taxon>Viridiplantae</taxon>
        <taxon>Streptophyta</taxon>
        <taxon>Embryophyta</taxon>
        <taxon>Tracheophyta</taxon>
        <taxon>Spermatophyta</taxon>
        <taxon>Magnoliopsida</taxon>
        <taxon>eudicotyledons</taxon>
        <taxon>Gunneridae</taxon>
        <taxon>Pentapetalae</taxon>
        <taxon>rosids</taxon>
        <taxon>fabids</taxon>
        <taxon>Fabales</taxon>
        <taxon>Fabaceae</taxon>
        <taxon>Papilionoideae</taxon>
        <taxon>50 kb inversion clade</taxon>
        <taxon>NPAAA clade</taxon>
        <taxon>indigoferoid/millettioid clade</taxon>
        <taxon>Phaseoleae</taxon>
        <taxon>Glycine</taxon>
        <taxon>Glycine subgen. Soja</taxon>
    </lineage>
</organism>
<dbReference type="EMBL" id="QZWG01000001">
    <property type="protein sequence ID" value="RZC29551.1"/>
    <property type="molecule type" value="Genomic_DNA"/>
</dbReference>
<dbReference type="AlphaFoldDB" id="A0A445M230"/>
<sequence length="451" mass="49578">MGHKKRCNTACNVSDDNPRKIELATFQSEGSDYSTIKLECECAFTMLRCRNHTKQMKQLKEICAREEGSPHAAFVNQVQNLMCFKTAMVITDLSSKQRHLRNALNYQMNPTNYREALTEMREDESEGVDILLVLIGDVITANSSHREFFHAWKRYGVLSESHLAANAFLSCTILLNGRKAKLSFGTAYLMKYVIAGDLQDRTPLGTVQVLTPSNQANTPQFSKPLKSDTMNKDAIIRSDDAEFGEADQEEQKYVDPLDKFLPPPSKARCSEELQVSSVKMNHKNHKIHIQFNMVPRAIDSSLCSCFTNAGIGVAEGLNLEALVVAGDGSIDLVEHGEDVVELHVAREGGEGMIGAAFDVGNFDSAFEDGDDFFKASKAAVDGSEDVEAHGEVEAGLSLNDATLKGPGGPNSEVEDLGGPIARGNGVAGQLKEEWAEIWVVERGIREKRRGF</sequence>
<evidence type="ECO:0000313" key="2">
    <source>
        <dbReference type="EMBL" id="RZC29551.1"/>
    </source>
</evidence>
<protein>
    <recommendedName>
        <fullName evidence="1">DUF627 domain-containing protein</fullName>
    </recommendedName>
</protein>
<dbReference type="PANTHER" id="PTHR13464:SF0">
    <property type="entry name" value="SAP30-BINDING PROTEIN"/>
    <property type="match status" value="1"/>
</dbReference>
<evidence type="ECO:0000259" key="1">
    <source>
        <dbReference type="Pfam" id="PF04781"/>
    </source>
</evidence>
<reference evidence="2 3" key="1">
    <citation type="submission" date="2018-09" db="EMBL/GenBank/DDBJ databases">
        <title>A high-quality reference genome of wild soybean provides a powerful tool to mine soybean genomes.</title>
        <authorList>
            <person name="Xie M."/>
            <person name="Chung C.Y.L."/>
            <person name="Li M.-W."/>
            <person name="Wong F.-L."/>
            <person name="Chan T.-F."/>
            <person name="Lam H.-M."/>
        </authorList>
    </citation>
    <scope>NUCLEOTIDE SEQUENCE [LARGE SCALE GENOMIC DNA]</scope>
    <source>
        <strain evidence="3">cv. W05</strain>
        <tissue evidence="2">Hypocotyl of etiolated seedlings</tissue>
    </source>
</reference>
<dbReference type="GO" id="GO:0005634">
    <property type="term" value="C:nucleus"/>
    <property type="evidence" value="ECO:0007669"/>
    <property type="project" value="TreeGrafter"/>
</dbReference>